<dbReference type="Proteomes" id="UP000677054">
    <property type="component" value="Unassembled WGS sequence"/>
</dbReference>
<dbReference type="CDD" id="cd09138">
    <property type="entry name" value="PLDc_vPLD1_2_yPLD_like_1"/>
    <property type="match status" value="1"/>
</dbReference>
<keyword evidence="6" id="KW-0443">Lipid metabolism</keyword>
<evidence type="ECO:0000256" key="7">
    <source>
        <dbReference type="SAM" id="MobiDB-lite"/>
    </source>
</evidence>
<protein>
    <recommendedName>
        <fullName evidence="2">phospholipase D</fullName>
        <ecNumber evidence="2">3.1.4.4</ecNumber>
    </recommendedName>
</protein>
<feature type="compositionally biased region" description="Polar residues" evidence="7">
    <location>
        <begin position="349"/>
        <end position="358"/>
    </location>
</feature>
<dbReference type="InterPro" id="IPR001736">
    <property type="entry name" value="PLipase_D/transphosphatidylase"/>
</dbReference>
<feature type="compositionally biased region" description="Basic and acidic residues" evidence="7">
    <location>
        <begin position="363"/>
        <end position="394"/>
    </location>
</feature>
<feature type="region of interest" description="Disordered" evidence="7">
    <location>
        <begin position="278"/>
        <end position="394"/>
    </location>
</feature>
<evidence type="ECO:0000256" key="1">
    <source>
        <dbReference type="ARBA" id="ARBA00000798"/>
    </source>
</evidence>
<name>A0A7R9FSK2_9CRUS</name>
<evidence type="ECO:0000313" key="10">
    <source>
        <dbReference type="Proteomes" id="UP000677054"/>
    </source>
</evidence>
<evidence type="ECO:0000256" key="5">
    <source>
        <dbReference type="ARBA" id="ARBA00022963"/>
    </source>
</evidence>
<keyword evidence="3" id="KW-0677">Repeat</keyword>
<keyword evidence="5" id="KW-0442">Lipid degradation</keyword>
<dbReference type="Pfam" id="PF00614">
    <property type="entry name" value="PLDc"/>
    <property type="match status" value="1"/>
</dbReference>
<organism evidence="9">
    <name type="scientific">Darwinula stevensoni</name>
    <dbReference type="NCBI Taxonomy" id="69355"/>
    <lineage>
        <taxon>Eukaryota</taxon>
        <taxon>Metazoa</taxon>
        <taxon>Ecdysozoa</taxon>
        <taxon>Arthropoda</taxon>
        <taxon>Crustacea</taxon>
        <taxon>Oligostraca</taxon>
        <taxon>Ostracoda</taxon>
        <taxon>Podocopa</taxon>
        <taxon>Podocopida</taxon>
        <taxon>Darwinulocopina</taxon>
        <taxon>Darwinuloidea</taxon>
        <taxon>Darwinulidae</taxon>
        <taxon>Darwinula</taxon>
    </lineage>
</organism>
<evidence type="ECO:0000259" key="8">
    <source>
        <dbReference type="PROSITE" id="PS50035"/>
    </source>
</evidence>
<dbReference type="EC" id="3.1.4.4" evidence="2"/>
<dbReference type="InterPro" id="IPR015679">
    <property type="entry name" value="PLipase_D_fam"/>
</dbReference>
<dbReference type="GO" id="GO:0004630">
    <property type="term" value="F:phospholipase D activity"/>
    <property type="evidence" value="ECO:0007669"/>
    <property type="project" value="UniProtKB-EC"/>
</dbReference>
<accession>A0A7R9FSK2</accession>
<feature type="domain" description="PLD phosphodiesterase" evidence="8">
    <location>
        <begin position="239"/>
        <end position="266"/>
    </location>
</feature>
<dbReference type="PANTHER" id="PTHR18896">
    <property type="entry name" value="PHOSPHOLIPASE D"/>
    <property type="match status" value="1"/>
</dbReference>
<dbReference type="GO" id="GO:0009395">
    <property type="term" value="P:phospholipid catabolic process"/>
    <property type="evidence" value="ECO:0007669"/>
    <property type="project" value="TreeGrafter"/>
</dbReference>
<feature type="compositionally biased region" description="Acidic residues" evidence="7">
    <location>
        <begin position="290"/>
        <end position="302"/>
    </location>
</feature>
<sequence>MGDAESSGLLVPFSSVGEKVADGPRVVARVSGSPHWPLRRSHAHGPRLSHLHPTEPLSLQKVHISQEPLQPIATRKHLPFDLVVSAVAFRDHSGRVLLDWFQYLLETSLTTARAFTEWNRFGSFVPMRRDTPAVWFVDGRDYMSAVADALENAKQDIFICDWWLSPEIYLKRPVQGEYWRLDNILGRKAELGVKVFVLLYKEVGLALPINSYHTMTALKSKGGKNIQVLRHPTLLKGAFYWAHHEKVVVIDQTLAFIGGIDLCFGRWDDHRHRYSHDAKCQESGQGQTADESESEGSDETTDEKEGKKEAEEKKGEIGKLRNLRKKIKERMKEEMRRRLRSRRPIDASEISSDVSSLQPHRPKQCDVGKGERGAGKNDEENKEERKKWVEPPEKQVHLWPGHDYTNFIVADFAELHLPYKGSPTQRPFTKKTGHCAKAG</sequence>
<dbReference type="Gene3D" id="3.30.870.10">
    <property type="entry name" value="Endonuclease Chain A"/>
    <property type="match status" value="1"/>
</dbReference>
<dbReference type="SUPFAM" id="SSF56024">
    <property type="entry name" value="Phospholipase D/nuclease"/>
    <property type="match status" value="1"/>
</dbReference>
<feature type="compositionally biased region" description="Basic residues" evidence="7">
    <location>
        <begin position="428"/>
        <end position="439"/>
    </location>
</feature>
<keyword evidence="10" id="KW-1185">Reference proteome</keyword>
<dbReference type="EMBL" id="LR905445">
    <property type="protein sequence ID" value="CAD7253487.1"/>
    <property type="molecule type" value="Genomic_DNA"/>
</dbReference>
<dbReference type="PROSITE" id="PS50035">
    <property type="entry name" value="PLD"/>
    <property type="match status" value="1"/>
</dbReference>
<feature type="region of interest" description="Disordered" evidence="7">
    <location>
        <begin position="419"/>
        <end position="439"/>
    </location>
</feature>
<gene>
    <name evidence="9" type="ORF">DSTB1V02_LOCUS13236</name>
</gene>
<feature type="compositionally biased region" description="Basic and acidic residues" evidence="7">
    <location>
        <begin position="303"/>
        <end position="319"/>
    </location>
</feature>
<evidence type="ECO:0000256" key="4">
    <source>
        <dbReference type="ARBA" id="ARBA00022801"/>
    </source>
</evidence>
<dbReference type="OrthoDB" id="14911at2759"/>
<evidence type="ECO:0000256" key="3">
    <source>
        <dbReference type="ARBA" id="ARBA00022737"/>
    </source>
</evidence>
<dbReference type="SMART" id="SM00155">
    <property type="entry name" value="PLDc"/>
    <property type="match status" value="1"/>
</dbReference>
<proteinExistence type="predicted"/>
<dbReference type="PANTHER" id="PTHR18896:SF76">
    <property type="entry name" value="PHOSPHOLIPASE"/>
    <property type="match status" value="1"/>
</dbReference>
<evidence type="ECO:0000256" key="6">
    <source>
        <dbReference type="ARBA" id="ARBA00023098"/>
    </source>
</evidence>
<evidence type="ECO:0000313" key="9">
    <source>
        <dbReference type="EMBL" id="CAD7253487.1"/>
    </source>
</evidence>
<dbReference type="GO" id="GO:0060627">
    <property type="term" value="P:regulation of vesicle-mediated transport"/>
    <property type="evidence" value="ECO:0007669"/>
    <property type="project" value="TreeGrafter"/>
</dbReference>
<dbReference type="AlphaFoldDB" id="A0A7R9FSK2"/>
<keyword evidence="4" id="KW-0378">Hydrolase</keyword>
<reference evidence="9" key="1">
    <citation type="submission" date="2020-11" db="EMBL/GenBank/DDBJ databases">
        <authorList>
            <person name="Tran Van P."/>
        </authorList>
    </citation>
    <scope>NUCLEOTIDE SEQUENCE</scope>
</reference>
<dbReference type="EMBL" id="CAJPEV010005928">
    <property type="protein sequence ID" value="CAG0903670.1"/>
    <property type="molecule type" value="Genomic_DNA"/>
</dbReference>
<comment type="catalytic activity">
    <reaction evidence="1">
        <text>a 1,2-diacyl-sn-glycero-3-phosphocholine + H2O = a 1,2-diacyl-sn-glycero-3-phosphate + choline + H(+)</text>
        <dbReference type="Rhea" id="RHEA:14445"/>
        <dbReference type="ChEBI" id="CHEBI:15354"/>
        <dbReference type="ChEBI" id="CHEBI:15377"/>
        <dbReference type="ChEBI" id="CHEBI:15378"/>
        <dbReference type="ChEBI" id="CHEBI:57643"/>
        <dbReference type="ChEBI" id="CHEBI:58608"/>
        <dbReference type="EC" id="3.1.4.4"/>
    </reaction>
</comment>
<evidence type="ECO:0000256" key="2">
    <source>
        <dbReference type="ARBA" id="ARBA00012027"/>
    </source>
</evidence>